<keyword evidence="1" id="KW-0732">Signal</keyword>
<proteinExistence type="predicted"/>
<reference evidence="2" key="1">
    <citation type="submission" date="2019-10" db="EMBL/GenBank/DDBJ databases">
        <title>The sequence and de novo assembly of the wild yak genome.</title>
        <authorList>
            <person name="Liu Y."/>
        </authorList>
    </citation>
    <scope>NUCLEOTIDE SEQUENCE [LARGE SCALE GENOMIC DNA]</scope>
    <source>
        <strain evidence="2">WY2019</strain>
    </source>
</reference>
<evidence type="ECO:0008006" key="4">
    <source>
        <dbReference type="Google" id="ProtNLM"/>
    </source>
</evidence>
<dbReference type="AlphaFoldDB" id="A0A6B0R3Z6"/>
<feature type="signal peptide" evidence="1">
    <location>
        <begin position="1"/>
        <end position="23"/>
    </location>
</feature>
<evidence type="ECO:0000313" key="3">
    <source>
        <dbReference type="Proteomes" id="UP000322234"/>
    </source>
</evidence>
<evidence type="ECO:0000313" key="2">
    <source>
        <dbReference type="EMBL" id="MXQ82574.1"/>
    </source>
</evidence>
<comment type="caution">
    <text evidence="2">The sequence shown here is derived from an EMBL/GenBank/DDBJ whole genome shotgun (WGS) entry which is preliminary data.</text>
</comment>
<organism evidence="2 3">
    <name type="scientific">Bos mutus</name>
    <name type="common">wild yak</name>
    <dbReference type="NCBI Taxonomy" id="72004"/>
    <lineage>
        <taxon>Eukaryota</taxon>
        <taxon>Metazoa</taxon>
        <taxon>Chordata</taxon>
        <taxon>Craniata</taxon>
        <taxon>Vertebrata</taxon>
        <taxon>Euteleostomi</taxon>
        <taxon>Mammalia</taxon>
        <taxon>Eutheria</taxon>
        <taxon>Laurasiatheria</taxon>
        <taxon>Artiodactyla</taxon>
        <taxon>Ruminantia</taxon>
        <taxon>Pecora</taxon>
        <taxon>Bovidae</taxon>
        <taxon>Bovinae</taxon>
        <taxon>Bos</taxon>
    </lineage>
</organism>
<dbReference type="EMBL" id="VBQZ03000013">
    <property type="protein sequence ID" value="MXQ82574.1"/>
    <property type="molecule type" value="Genomic_DNA"/>
</dbReference>
<dbReference type="Proteomes" id="UP000322234">
    <property type="component" value="Unassembled WGS sequence"/>
</dbReference>
<name>A0A6B0R3Z6_9CETA</name>
<accession>A0A6B0R3Z6</accession>
<gene>
    <name evidence="2" type="ORF">E5288_WYG009701</name>
</gene>
<feature type="chain" id="PRO_5025535289" description="Secreted protein" evidence="1">
    <location>
        <begin position="24"/>
        <end position="75"/>
    </location>
</feature>
<sequence length="75" mass="8258">MEPWESGVLLLEQFFLLIGSVNGDLRLQVSLSSESTQGALPLPFVCPSAHLVGLPHRQRRYECSPEEEGYSPSTA</sequence>
<keyword evidence="3" id="KW-1185">Reference proteome</keyword>
<evidence type="ECO:0000256" key="1">
    <source>
        <dbReference type="SAM" id="SignalP"/>
    </source>
</evidence>
<protein>
    <recommendedName>
        <fullName evidence="4">Secreted protein</fullName>
    </recommendedName>
</protein>